<accession>A0A6P8P925</accession>
<keyword evidence="10" id="KW-0732">Signal</keyword>
<feature type="transmembrane region" description="Helical" evidence="9">
    <location>
        <begin position="152"/>
        <end position="175"/>
    </location>
</feature>
<feature type="signal peptide" evidence="10">
    <location>
        <begin position="1"/>
        <end position="26"/>
    </location>
</feature>
<dbReference type="KEGG" id="gsh:117346484"/>
<dbReference type="FunCoup" id="A0A6P8P925">
    <property type="interactions" value="413"/>
</dbReference>
<dbReference type="RefSeq" id="XP_033772026.1">
    <property type="nucleotide sequence ID" value="XM_033916135.1"/>
</dbReference>
<protein>
    <recommendedName>
        <fullName evidence="3">Nurim</fullName>
    </recommendedName>
    <alternativeName>
        <fullName evidence="8">Nuclear envelope membrane protein</fullName>
    </alternativeName>
    <alternativeName>
        <fullName evidence="7">Nuclear rim protein</fullName>
    </alternativeName>
</protein>
<evidence type="ECO:0000313" key="11">
    <source>
        <dbReference type="Proteomes" id="UP000515159"/>
    </source>
</evidence>
<evidence type="ECO:0000256" key="5">
    <source>
        <dbReference type="ARBA" id="ARBA00022989"/>
    </source>
</evidence>
<keyword evidence="5 9" id="KW-1133">Transmembrane helix</keyword>
<evidence type="ECO:0000256" key="6">
    <source>
        <dbReference type="ARBA" id="ARBA00023136"/>
    </source>
</evidence>
<evidence type="ECO:0000256" key="2">
    <source>
        <dbReference type="ARBA" id="ARBA00010631"/>
    </source>
</evidence>
<comment type="similarity">
    <text evidence="2">Belongs to the nurim family.</text>
</comment>
<keyword evidence="6 9" id="KW-0472">Membrane</keyword>
<dbReference type="GO" id="GO:0005637">
    <property type="term" value="C:nuclear inner membrane"/>
    <property type="evidence" value="ECO:0007669"/>
    <property type="project" value="UniProtKB-SubCell"/>
</dbReference>
<gene>
    <name evidence="12" type="primary">NRM</name>
</gene>
<dbReference type="PANTHER" id="PTHR31040:SF1">
    <property type="entry name" value="NURIM"/>
    <property type="match status" value="1"/>
</dbReference>
<dbReference type="PANTHER" id="PTHR31040">
    <property type="entry name" value="NURIM"/>
    <property type="match status" value="1"/>
</dbReference>
<evidence type="ECO:0000256" key="8">
    <source>
        <dbReference type="ARBA" id="ARBA00032957"/>
    </source>
</evidence>
<dbReference type="InParanoid" id="A0A6P8P925"/>
<evidence type="ECO:0000256" key="4">
    <source>
        <dbReference type="ARBA" id="ARBA00022692"/>
    </source>
</evidence>
<reference evidence="12" key="1">
    <citation type="submission" date="2025-08" db="UniProtKB">
        <authorList>
            <consortium name="RefSeq"/>
        </authorList>
    </citation>
    <scope>IDENTIFICATION</scope>
</reference>
<dbReference type="InterPro" id="IPR033580">
    <property type="entry name" value="Nurim-like"/>
</dbReference>
<evidence type="ECO:0000256" key="1">
    <source>
        <dbReference type="ARBA" id="ARBA00004473"/>
    </source>
</evidence>
<evidence type="ECO:0000256" key="10">
    <source>
        <dbReference type="SAM" id="SignalP"/>
    </source>
</evidence>
<evidence type="ECO:0000256" key="9">
    <source>
        <dbReference type="SAM" id="Phobius"/>
    </source>
</evidence>
<organism evidence="11 12">
    <name type="scientific">Geotrypetes seraphini</name>
    <name type="common">Gaboon caecilian</name>
    <name type="synonym">Caecilia seraphini</name>
    <dbReference type="NCBI Taxonomy" id="260995"/>
    <lineage>
        <taxon>Eukaryota</taxon>
        <taxon>Metazoa</taxon>
        <taxon>Chordata</taxon>
        <taxon>Craniata</taxon>
        <taxon>Vertebrata</taxon>
        <taxon>Euteleostomi</taxon>
        <taxon>Amphibia</taxon>
        <taxon>Gymnophiona</taxon>
        <taxon>Geotrypetes</taxon>
    </lineage>
</organism>
<feature type="transmembrane region" description="Helical" evidence="9">
    <location>
        <begin position="116"/>
        <end position="132"/>
    </location>
</feature>
<dbReference type="GeneID" id="117346484"/>
<evidence type="ECO:0000313" key="12">
    <source>
        <dbReference type="RefSeq" id="XP_033772026.1"/>
    </source>
</evidence>
<feature type="chain" id="PRO_5028130647" description="Nurim" evidence="10">
    <location>
        <begin position="27"/>
        <end position="294"/>
    </location>
</feature>
<sequence length="294" mass="33418">MAASLVRAFPLAALSLLVFLFAFCTAAEFARFVSFSAVFRNISGGLPRPETGERTNANREAASPEWSTALQDSRVLHPLAVNLALIVLFVLQHSLMASRTVKQWTVMCFGVLQRSVYVFCTALALQVLMRYWQPVKHGPFLWNACTEPWGTWISLICFILHFVAWLVICSIVLIFDYAELMGLKQVYYYCLDLGDPLELKSASAVRLYSHLRHPVYLEFLLILWAVPCFPLDRLLLAGLLTLYLTCWHGLDQQDYSYLRSQLDKKFLIFSREETSYELSLLQNGASGSRPQLEG</sequence>
<keyword evidence="4 9" id="KW-0812">Transmembrane</keyword>
<dbReference type="OrthoDB" id="10050858at2759"/>
<dbReference type="CTD" id="11270"/>
<comment type="subcellular location">
    <subcellularLocation>
        <location evidence="1">Nucleus inner membrane</location>
        <topology evidence="1">Multi-pass membrane protein</topology>
    </subcellularLocation>
</comment>
<keyword evidence="11" id="KW-1185">Reference proteome</keyword>
<proteinExistence type="inferred from homology"/>
<dbReference type="AlphaFoldDB" id="A0A6P8P925"/>
<dbReference type="Proteomes" id="UP000515159">
    <property type="component" value="Chromosome 12"/>
</dbReference>
<evidence type="ECO:0000256" key="7">
    <source>
        <dbReference type="ARBA" id="ARBA00031700"/>
    </source>
</evidence>
<evidence type="ECO:0000256" key="3">
    <source>
        <dbReference type="ARBA" id="ARBA00013379"/>
    </source>
</evidence>
<feature type="transmembrane region" description="Helical" evidence="9">
    <location>
        <begin position="75"/>
        <end position="95"/>
    </location>
</feature>
<name>A0A6P8P925_GEOSA</name>